<sequence>MADSNEDPLDLGPDFHMVKSMGDLQPFSLAEINSRGVHQFLSVLDTPLRHSDAHLLAHGTGKGVVRCTICRRFRSIPITAVVEKGGRVRHVFRMHSVKQHIRRLHPHVAVILGIGAHPNKDLCEIFDLRLMRALLLCGSSPSLLTSPFFHHAVGALVPGSAYRPLQSAHQVRELVSSQFASLMAARVYLVPNRSQSCVVVRRGVIAGQPVMLVALSSVAFDPVPTRVLRPLELVFLSGDDTHDVIGLVSLLRELTTDCDEGPRTVAGVALSDGCSFGLVSKVMPPRGGLRLVPCPVEKLRRAVDAAFASCLLDGCAVSVALARLRDASASIPGLGLTRIEDIGRYVQRGLNRQELPVDPVLLGPSWDALLSLPRGDVEGVVGLLCAVHAVLDRLSSPASTLSWVVAEVEGLRSYTLRVCASDEEYQPSAVFAHALRQNLWAAFPSDAWQAACLLAWLLDPTQAHSPPHLASQLEQARFVLSSAAAQVGIDNEVSLGGQERMRGSLPFAGHGDTLASAVAALHTTQGPDAMRYIPDPRYPQPSVSVSGLQPHTQIHGMVDTYLTAAGNGVLASGISCEEWWGVHRTDEAVCHLFPLAVFYMSCPASVCSLDSVLARAEALGLVHGQGSGGLSRLELRAAILSDALGPEILALQGGRNDPSGDTGIRVQDQSSDDESDQDSDYFERGRDTITYSTAPENTHSGTEGSQTHPSLLTLNTVRGTGLPPAALVLNMARPEVSTTPHHGVTTE</sequence>
<reference evidence="2 3" key="1">
    <citation type="journal article" date="2018" name="PLoS ONE">
        <title>The draft genome of Kipferlia bialata reveals reductive genome evolution in fornicate parasites.</title>
        <authorList>
            <person name="Tanifuji G."/>
            <person name="Takabayashi S."/>
            <person name="Kume K."/>
            <person name="Takagi M."/>
            <person name="Nakayama T."/>
            <person name="Kamikawa R."/>
            <person name="Inagaki Y."/>
            <person name="Hashimoto T."/>
        </authorList>
    </citation>
    <scope>NUCLEOTIDE SEQUENCE [LARGE SCALE GENOMIC DNA]</scope>
    <source>
        <strain evidence="2">NY0173</strain>
    </source>
</reference>
<protein>
    <submittedName>
        <fullName evidence="2">Uncharacterized protein</fullName>
    </submittedName>
</protein>
<evidence type="ECO:0000313" key="2">
    <source>
        <dbReference type="EMBL" id="GIQ85398.1"/>
    </source>
</evidence>
<name>A0A9K3CXY2_9EUKA</name>
<keyword evidence="3" id="KW-1185">Reference proteome</keyword>
<accession>A0A9K3CXY2</accession>
<organism evidence="2 3">
    <name type="scientific">Kipferlia bialata</name>
    <dbReference type="NCBI Taxonomy" id="797122"/>
    <lineage>
        <taxon>Eukaryota</taxon>
        <taxon>Metamonada</taxon>
        <taxon>Carpediemonas-like organisms</taxon>
        <taxon>Kipferlia</taxon>
    </lineage>
</organism>
<dbReference type="Proteomes" id="UP000265618">
    <property type="component" value="Unassembled WGS sequence"/>
</dbReference>
<feature type="compositionally biased region" description="Acidic residues" evidence="1">
    <location>
        <begin position="670"/>
        <end position="680"/>
    </location>
</feature>
<feature type="region of interest" description="Disordered" evidence="1">
    <location>
        <begin position="651"/>
        <end position="718"/>
    </location>
</feature>
<evidence type="ECO:0000313" key="3">
    <source>
        <dbReference type="Proteomes" id="UP000265618"/>
    </source>
</evidence>
<gene>
    <name evidence="2" type="ORF">KIPB_007052</name>
</gene>
<proteinExistence type="predicted"/>
<evidence type="ECO:0000256" key="1">
    <source>
        <dbReference type="SAM" id="MobiDB-lite"/>
    </source>
</evidence>
<feature type="compositionally biased region" description="Polar residues" evidence="1">
    <location>
        <begin position="689"/>
        <end position="718"/>
    </location>
</feature>
<comment type="caution">
    <text evidence="2">The sequence shown here is derived from an EMBL/GenBank/DDBJ whole genome shotgun (WGS) entry which is preliminary data.</text>
</comment>
<dbReference type="EMBL" id="BDIP01001920">
    <property type="protein sequence ID" value="GIQ85398.1"/>
    <property type="molecule type" value="Genomic_DNA"/>
</dbReference>
<dbReference type="AlphaFoldDB" id="A0A9K3CXY2"/>